<dbReference type="GO" id="GO:0005783">
    <property type="term" value="C:endoplasmic reticulum"/>
    <property type="evidence" value="ECO:0007669"/>
    <property type="project" value="UniProtKB-SubCell"/>
</dbReference>
<evidence type="ECO:0000259" key="5">
    <source>
        <dbReference type="PROSITE" id="PS50003"/>
    </source>
</evidence>
<dbReference type="InterPro" id="IPR002913">
    <property type="entry name" value="START_lipid-bd_dom"/>
</dbReference>
<dbReference type="PROSITE" id="PS50003">
    <property type="entry name" value="PH_DOMAIN"/>
    <property type="match status" value="1"/>
</dbReference>
<accession>A0A485L2M6</accession>
<keyword evidence="9" id="KW-1185">Reference proteome</keyword>
<sequence>MEGVLWKRGKTLVSSWHERYFVLKDSTLAYFSKAGDLQTRGIIELNTDAHVSAIELKKKHSSKSLYCFSIFFLHPTPKDPHHGHAHPAGFTVGCESREYATSWRNAIVQAIDAAAEGEATATAAAHRSPRENNASLLREPIFRQTSSFELQQQDIGRRVLLAKMDRKWPMFRGTYDVCSVVGGMTIHSEQLIKASSPRHDDDGHPSHKREWQSWQQLNGLLVSAVSVALIAFVAGGIGGTSLMTSCVFSLAAAAITLWMRSSDAVDDVPSFKASRVVPGTPLEVFRLLMDTSIRCMWDGSIESMRVLQTIDSHSDIVHVVYKPVWLWPLWLPASDACLLRYWRETEDGSFVLCVQSAVHAECPVTDHVRAMCQGGGVTVSPPTTANPSDSPTALVSLVVHMNPQGLFGVWLRRMHLVFQYIQPQLLALIGLEEMMESKKYMALHEDDADDETDLGESESAPSSTSSSVAAKGIELPTTMPRHVWSEPPVGFTMVRGPDYTNDRKKVASAAPAFRLVGVDLFDTGNVTMEHICARSDNVMHTIPNQPFTFVLNFLLPGPPKYSLVLYYHVPHPSILTDGSPFAELMTDFLEGSDEYRNERFKLIPSIVEGNFIVKQAVGSTPAVIGNKLRQPYFKTDKYFELDIDVTSSAVANRVTGLVLGFTKKLIVDMSFLIEGKMSHELPERLFGACRLSFVDMAHAKKLV</sequence>
<dbReference type="GO" id="GO:0008289">
    <property type="term" value="F:lipid binding"/>
    <property type="evidence" value="ECO:0007669"/>
    <property type="project" value="InterPro"/>
</dbReference>
<comment type="subcellular location">
    <subcellularLocation>
        <location evidence="1">Endoplasmic reticulum</location>
    </subcellularLocation>
</comment>
<feature type="compositionally biased region" description="Low complexity" evidence="3">
    <location>
        <begin position="457"/>
        <end position="470"/>
    </location>
</feature>
<dbReference type="Gene3D" id="2.30.29.30">
    <property type="entry name" value="Pleckstrin-homology domain (PH domain)/Phosphotyrosine-binding domain (PTB)"/>
    <property type="match status" value="1"/>
</dbReference>
<dbReference type="InterPro" id="IPR023393">
    <property type="entry name" value="START-like_dom_sf"/>
</dbReference>
<evidence type="ECO:0000259" key="6">
    <source>
        <dbReference type="PROSITE" id="PS50848"/>
    </source>
</evidence>
<dbReference type="Proteomes" id="UP000332933">
    <property type="component" value="Unassembled WGS sequence"/>
</dbReference>
<dbReference type="Gene3D" id="3.30.530.20">
    <property type="match status" value="1"/>
</dbReference>
<dbReference type="AlphaFoldDB" id="A0A485L2M6"/>
<name>A0A485L2M6_9STRA</name>
<dbReference type="InterPro" id="IPR009769">
    <property type="entry name" value="EDR2_C"/>
</dbReference>
<dbReference type="SMART" id="SM00233">
    <property type="entry name" value="PH"/>
    <property type="match status" value="1"/>
</dbReference>
<dbReference type="OrthoDB" id="9970435at2759"/>
<evidence type="ECO:0000313" key="9">
    <source>
        <dbReference type="Proteomes" id="UP000332933"/>
    </source>
</evidence>
<dbReference type="Pfam" id="PF00169">
    <property type="entry name" value="PH"/>
    <property type="match status" value="1"/>
</dbReference>
<feature type="transmembrane region" description="Helical" evidence="4">
    <location>
        <begin position="217"/>
        <end position="235"/>
    </location>
</feature>
<organism evidence="8 9">
    <name type="scientific">Aphanomyces stellatus</name>
    <dbReference type="NCBI Taxonomy" id="120398"/>
    <lineage>
        <taxon>Eukaryota</taxon>
        <taxon>Sar</taxon>
        <taxon>Stramenopiles</taxon>
        <taxon>Oomycota</taxon>
        <taxon>Saprolegniomycetes</taxon>
        <taxon>Saprolegniales</taxon>
        <taxon>Verrucalvaceae</taxon>
        <taxon>Aphanomyces</taxon>
    </lineage>
</organism>
<evidence type="ECO:0000256" key="1">
    <source>
        <dbReference type="ARBA" id="ARBA00004240"/>
    </source>
</evidence>
<dbReference type="CDD" id="cd00177">
    <property type="entry name" value="START"/>
    <property type="match status" value="1"/>
</dbReference>
<evidence type="ECO:0000256" key="3">
    <source>
        <dbReference type="SAM" id="MobiDB-lite"/>
    </source>
</evidence>
<feature type="compositionally biased region" description="Acidic residues" evidence="3">
    <location>
        <begin position="446"/>
        <end position="456"/>
    </location>
</feature>
<keyword evidence="4" id="KW-1133">Transmembrane helix</keyword>
<evidence type="ECO:0000313" key="8">
    <source>
        <dbReference type="EMBL" id="VFT91914.1"/>
    </source>
</evidence>
<protein>
    <submittedName>
        <fullName evidence="8">Aste57867_15101 protein</fullName>
    </submittedName>
</protein>
<dbReference type="Pfam" id="PF01852">
    <property type="entry name" value="START"/>
    <property type="match status" value="1"/>
</dbReference>
<feature type="domain" description="START" evidence="6">
    <location>
        <begin position="211"/>
        <end position="406"/>
    </location>
</feature>
<dbReference type="Pfam" id="PF07059">
    <property type="entry name" value="EDR2_C"/>
    <property type="match status" value="1"/>
</dbReference>
<dbReference type="SUPFAM" id="SSF55961">
    <property type="entry name" value="Bet v1-like"/>
    <property type="match status" value="1"/>
</dbReference>
<dbReference type="InterPro" id="IPR045096">
    <property type="entry name" value="EDR2-like"/>
</dbReference>
<dbReference type="PANTHER" id="PTHR12136:SF41">
    <property type="entry name" value="PLECKSTRIN HOMOLOGY (PH) AND LIPID-BINDING START DOMAINS-CONTAINING PROTEIN"/>
    <property type="match status" value="1"/>
</dbReference>
<dbReference type="SUPFAM" id="SSF50729">
    <property type="entry name" value="PH domain-like"/>
    <property type="match status" value="1"/>
</dbReference>
<proteinExistence type="predicted"/>
<evidence type="ECO:0000313" key="7">
    <source>
        <dbReference type="EMBL" id="KAF0693988.1"/>
    </source>
</evidence>
<feature type="domain" description="PH" evidence="5">
    <location>
        <begin position="1"/>
        <end position="112"/>
    </location>
</feature>
<dbReference type="InterPro" id="IPR001849">
    <property type="entry name" value="PH_domain"/>
</dbReference>
<reference evidence="7" key="2">
    <citation type="submission" date="2019-06" db="EMBL/GenBank/DDBJ databases">
        <title>Genomics analysis of Aphanomyces spp. identifies a new class of oomycete effector associated with host adaptation.</title>
        <authorList>
            <person name="Gaulin E."/>
        </authorList>
    </citation>
    <scope>NUCLEOTIDE SEQUENCE</scope>
    <source>
        <strain evidence="7">CBS 578.67</strain>
    </source>
</reference>
<reference evidence="8 9" key="1">
    <citation type="submission" date="2019-03" db="EMBL/GenBank/DDBJ databases">
        <authorList>
            <person name="Gaulin E."/>
            <person name="Dumas B."/>
        </authorList>
    </citation>
    <scope>NUCLEOTIDE SEQUENCE [LARGE SCALE GENOMIC DNA]</scope>
    <source>
        <strain evidence="8">CBS 568.67</strain>
    </source>
</reference>
<dbReference type="EMBL" id="CAADRA010005643">
    <property type="protein sequence ID" value="VFT91914.1"/>
    <property type="molecule type" value="Genomic_DNA"/>
</dbReference>
<dbReference type="PROSITE" id="PS50848">
    <property type="entry name" value="START"/>
    <property type="match status" value="1"/>
</dbReference>
<gene>
    <name evidence="8" type="primary">Aste57867_15101</name>
    <name evidence="7" type="ORF">As57867_015045</name>
    <name evidence="8" type="ORF">ASTE57867_15101</name>
</gene>
<dbReference type="PANTHER" id="PTHR12136">
    <property type="entry name" value="ENHANCED DISEASE RESISTANCE-RELATED"/>
    <property type="match status" value="1"/>
</dbReference>
<evidence type="ECO:0000256" key="4">
    <source>
        <dbReference type="SAM" id="Phobius"/>
    </source>
</evidence>
<dbReference type="InterPro" id="IPR011993">
    <property type="entry name" value="PH-like_dom_sf"/>
</dbReference>
<keyword evidence="2" id="KW-0256">Endoplasmic reticulum</keyword>
<feature type="region of interest" description="Disordered" evidence="3">
    <location>
        <begin position="446"/>
        <end position="470"/>
    </location>
</feature>
<evidence type="ECO:0000256" key="2">
    <source>
        <dbReference type="ARBA" id="ARBA00022824"/>
    </source>
</evidence>
<keyword evidence="4" id="KW-0472">Membrane</keyword>
<keyword evidence="4" id="KW-0812">Transmembrane</keyword>
<dbReference type="EMBL" id="VJMH01005622">
    <property type="protein sequence ID" value="KAF0693988.1"/>
    <property type="molecule type" value="Genomic_DNA"/>
</dbReference>